<proteinExistence type="predicted"/>
<name>A0A2N9GQT3_FAGSY</name>
<protein>
    <submittedName>
        <fullName evidence="1">Uncharacterized protein</fullName>
    </submittedName>
</protein>
<organism evidence="1">
    <name type="scientific">Fagus sylvatica</name>
    <name type="common">Beechnut</name>
    <dbReference type="NCBI Taxonomy" id="28930"/>
    <lineage>
        <taxon>Eukaryota</taxon>
        <taxon>Viridiplantae</taxon>
        <taxon>Streptophyta</taxon>
        <taxon>Embryophyta</taxon>
        <taxon>Tracheophyta</taxon>
        <taxon>Spermatophyta</taxon>
        <taxon>Magnoliopsida</taxon>
        <taxon>eudicotyledons</taxon>
        <taxon>Gunneridae</taxon>
        <taxon>Pentapetalae</taxon>
        <taxon>rosids</taxon>
        <taxon>fabids</taxon>
        <taxon>Fagales</taxon>
        <taxon>Fagaceae</taxon>
        <taxon>Fagus</taxon>
    </lineage>
</organism>
<accession>A0A2N9GQT3</accession>
<gene>
    <name evidence="1" type="ORF">FSB_LOCUS29735</name>
</gene>
<sequence length="151" mass="16568">MFDHFLLASVWNLEGLLRVQIGALSGWKAAYLRKPNRSDLKAHSYPSNLLKFHNSGWAISESIFGGESKGIGILEVGEKPIAAAFLELGIVERSSHEGHSRSYVHESDLLPEPEFLGLEDLSADVKGGGVYPTDQQLIFAEPLLQDLALKP</sequence>
<dbReference type="EMBL" id="OIVN01002230">
    <property type="protein sequence ID" value="SPD01853.1"/>
    <property type="molecule type" value="Genomic_DNA"/>
</dbReference>
<dbReference type="AlphaFoldDB" id="A0A2N9GQT3"/>
<evidence type="ECO:0000313" key="1">
    <source>
        <dbReference type="EMBL" id="SPD01853.1"/>
    </source>
</evidence>
<reference evidence="1" key="1">
    <citation type="submission" date="2018-02" db="EMBL/GenBank/DDBJ databases">
        <authorList>
            <person name="Cohen D.B."/>
            <person name="Kent A.D."/>
        </authorList>
    </citation>
    <scope>NUCLEOTIDE SEQUENCE</scope>
</reference>